<dbReference type="PANTHER" id="PTHR32347:SF29">
    <property type="entry name" value="UPF0194 MEMBRANE PROTEIN YBHG"/>
    <property type="match status" value="1"/>
</dbReference>
<dbReference type="InterPro" id="IPR059052">
    <property type="entry name" value="HH_YbhG-like"/>
</dbReference>
<evidence type="ECO:0000256" key="3">
    <source>
        <dbReference type="SAM" id="MobiDB-lite"/>
    </source>
</evidence>
<dbReference type="Pfam" id="PF25990">
    <property type="entry name" value="Beta-barrel_YknX"/>
    <property type="match status" value="1"/>
</dbReference>
<reference evidence="6 7" key="1">
    <citation type="submission" date="2019-12" db="EMBL/GenBank/DDBJ databases">
        <authorList>
            <person name="Lee S.D."/>
        </authorList>
    </citation>
    <scope>NUCLEOTIDE SEQUENCE [LARGE SCALE GENOMIC DNA]</scope>
    <source>
        <strain evidence="6 7">SAP-6</strain>
    </source>
</reference>
<dbReference type="RefSeq" id="WP_162366791.1">
    <property type="nucleotide sequence ID" value="NZ_WUBS01000010.1"/>
</dbReference>
<dbReference type="Pfam" id="PF25881">
    <property type="entry name" value="HH_YBHG"/>
    <property type="match status" value="1"/>
</dbReference>
<dbReference type="InterPro" id="IPR050465">
    <property type="entry name" value="UPF0194_transport"/>
</dbReference>
<feature type="domain" description="YbhG-like alpha-helical hairpin" evidence="4">
    <location>
        <begin position="76"/>
        <end position="204"/>
    </location>
</feature>
<feature type="region of interest" description="Disordered" evidence="3">
    <location>
        <begin position="327"/>
        <end position="348"/>
    </location>
</feature>
<dbReference type="Gene3D" id="1.10.287.470">
    <property type="entry name" value="Helix hairpin bin"/>
    <property type="match status" value="2"/>
</dbReference>
<keyword evidence="2" id="KW-0175">Coiled coil</keyword>
<dbReference type="Gene3D" id="2.40.50.100">
    <property type="match status" value="1"/>
</dbReference>
<dbReference type="GO" id="GO:0042597">
    <property type="term" value="C:periplasmic space"/>
    <property type="evidence" value="ECO:0007669"/>
    <property type="project" value="UniProtKB-SubCell"/>
</dbReference>
<dbReference type="NCBIfam" id="NF002939">
    <property type="entry name" value="PRK03598.1"/>
    <property type="match status" value="1"/>
</dbReference>
<organism evidence="6 7">
    <name type="scientific">Acerihabitans arboris</name>
    <dbReference type="NCBI Taxonomy" id="2691583"/>
    <lineage>
        <taxon>Bacteria</taxon>
        <taxon>Pseudomonadati</taxon>
        <taxon>Pseudomonadota</taxon>
        <taxon>Gammaproteobacteria</taxon>
        <taxon>Enterobacterales</taxon>
        <taxon>Pectobacteriaceae</taxon>
        <taxon>Acerihabitans</taxon>
    </lineage>
</organism>
<comment type="subcellular location">
    <subcellularLocation>
        <location evidence="1">Cell envelope</location>
    </subcellularLocation>
</comment>
<evidence type="ECO:0000259" key="5">
    <source>
        <dbReference type="Pfam" id="PF25990"/>
    </source>
</evidence>
<evidence type="ECO:0000256" key="2">
    <source>
        <dbReference type="ARBA" id="ARBA00023054"/>
    </source>
</evidence>
<comment type="caution">
    <text evidence="6">The sequence shown here is derived from an EMBL/GenBank/DDBJ whole genome shotgun (WGS) entry which is preliminary data.</text>
</comment>
<feature type="domain" description="YknX-like beta-barrel" evidence="5">
    <location>
        <begin position="244"/>
        <end position="324"/>
    </location>
</feature>
<dbReference type="SUPFAM" id="SSF111369">
    <property type="entry name" value="HlyD-like secretion proteins"/>
    <property type="match status" value="2"/>
</dbReference>
<evidence type="ECO:0000313" key="6">
    <source>
        <dbReference type="EMBL" id="NDL64075.1"/>
    </source>
</evidence>
<evidence type="ECO:0000313" key="7">
    <source>
        <dbReference type="Proteomes" id="UP000461443"/>
    </source>
</evidence>
<dbReference type="Proteomes" id="UP000461443">
    <property type="component" value="Unassembled WGS sequence"/>
</dbReference>
<gene>
    <name evidence="6" type="primary">hlyD</name>
    <name evidence="6" type="ORF">GRH90_15125</name>
</gene>
<dbReference type="Gene3D" id="2.40.30.170">
    <property type="match status" value="1"/>
</dbReference>
<dbReference type="InterPro" id="IPR058636">
    <property type="entry name" value="Beta-barrel_YknX"/>
</dbReference>
<reference evidence="6 7" key="2">
    <citation type="submission" date="2020-02" db="EMBL/GenBank/DDBJ databases">
        <title>The new genus of Enterobacteriales.</title>
        <authorList>
            <person name="Kim I.S."/>
        </authorList>
    </citation>
    <scope>NUCLEOTIDE SEQUENCE [LARGE SCALE GENOMIC DNA]</scope>
    <source>
        <strain evidence="6 7">SAP-6</strain>
    </source>
</reference>
<proteinExistence type="predicted"/>
<evidence type="ECO:0000259" key="4">
    <source>
        <dbReference type="Pfam" id="PF25881"/>
    </source>
</evidence>
<protein>
    <submittedName>
        <fullName evidence="6">Secretion protein HlyD</fullName>
    </submittedName>
</protein>
<dbReference type="EMBL" id="WUBS01000010">
    <property type="protein sequence ID" value="NDL64075.1"/>
    <property type="molecule type" value="Genomic_DNA"/>
</dbReference>
<dbReference type="AlphaFoldDB" id="A0A845SSK6"/>
<name>A0A845SSK6_9GAMM</name>
<accession>A0A845SSK6</accession>
<dbReference type="PANTHER" id="PTHR32347">
    <property type="entry name" value="EFFLUX SYSTEM COMPONENT YKNX-RELATED"/>
    <property type="match status" value="1"/>
</dbReference>
<keyword evidence="7" id="KW-1185">Reference proteome</keyword>
<evidence type="ECO:0000256" key="1">
    <source>
        <dbReference type="ARBA" id="ARBA00004196"/>
    </source>
</evidence>
<sequence length="348" mass="37322">MKKKSLAVVIIIIIALLAAAIAGVIYYRRQHGQPLTLYGNVDIRTVNLGFRVGGRLARLTVDEGDIVHPGQVLAKLDDAPYRNALAQAQANVDSAAAKLDLTRSGYRGEEIAQVRSQLAQLQAAFNYADSFYHRQQGAWAKRAISADQLEDALAAGNQAKANLQAAKDKLQQYQTGNRPQEITAAAAALAQAQAALDQAALDVTDTMLAAPSGGTVLTRAQEAGSMLSAGDTVFTLSLTRPVWVRAYIDERNLSQAAPGTRIIIRVDGLPDKAYHGKIGFVSPTAEFTPKNVETPELRTDLVYRLRIIVTDADDRLRQGMPVTLDFADGGETPAERVNPPAGGVANAR</sequence>